<evidence type="ECO:0000313" key="3">
    <source>
        <dbReference type="Proteomes" id="UP001497623"/>
    </source>
</evidence>
<evidence type="ECO:0000313" key="2">
    <source>
        <dbReference type="EMBL" id="CAL4114021.1"/>
    </source>
</evidence>
<feature type="compositionally biased region" description="Polar residues" evidence="1">
    <location>
        <begin position="1"/>
        <end position="19"/>
    </location>
</feature>
<name>A0AAV2R7S7_MEGNR</name>
<evidence type="ECO:0000256" key="1">
    <source>
        <dbReference type="SAM" id="MobiDB-lite"/>
    </source>
</evidence>
<dbReference type="AlphaFoldDB" id="A0AAV2R7S7"/>
<accession>A0AAV2R7S7</accession>
<organism evidence="2 3">
    <name type="scientific">Meganyctiphanes norvegica</name>
    <name type="common">Northern krill</name>
    <name type="synonym">Thysanopoda norvegica</name>
    <dbReference type="NCBI Taxonomy" id="48144"/>
    <lineage>
        <taxon>Eukaryota</taxon>
        <taxon>Metazoa</taxon>
        <taxon>Ecdysozoa</taxon>
        <taxon>Arthropoda</taxon>
        <taxon>Crustacea</taxon>
        <taxon>Multicrustacea</taxon>
        <taxon>Malacostraca</taxon>
        <taxon>Eumalacostraca</taxon>
        <taxon>Eucarida</taxon>
        <taxon>Euphausiacea</taxon>
        <taxon>Euphausiidae</taxon>
        <taxon>Meganyctiphanes</taxon>
    </lineage>
</organism>
<keyword evidence="3" id="KW-1185">Reference proteome</keyword>
<feature type="region of interest" description="Disordered" evidence="1">
    <location>
        <begin position="1"/>
        <end position="37"/>
    </location>
</feature>
<protein>
    <submittedName>
        <fullName evidence="2">Uncharacterized protein</fullName>
    </submittedName>
</protein>
<reference evidence="2 3" key="1">
    <citation type="submission" date="2024-05" db="EMBL/GenBank/DDBJ databases">
        <authorList>
            <person name="Wallberg A."/>
        </authorList>
    </citation>
    <scope>NUCLEOTIDE SEQUENCE [LARGE SCALE GENOMIC DNA]</scope>
</reference>
<dbReference type="EMBL" id="CAXKWB010015516">
    <property type="protein sequence ID" value="CAL4114021.1"/>
    <property type="molecule type" value="Genomic_DNA"/>
</dbReference>
<proteinExistence type="predicted"/>
<dbReference type="Proteomes" id="UP001497623">
    <property type="component" value="Unassembled WGS sequence"/>
</dbReference>
<gene>
    <name evidence="2" type="ORF">MNOR_LOCUS20248</name>
</gene>
<comment type="caution">
    <text evidence="2">The sequence shown here is derived from an EMBL/GenBank/DDBJ whole genome shotgun (WGS) entry which is preliminary data.</text>
</comment>
<sequence length="230" mass="25454">MENPNSASTDTVILSTAPVTTSAPETTGASETTGTLDTTGTLEEVIDNSHQSITLDSISVANKQTEENKKTKCLQEQGIAPKESSEFKKISIDSSKELAGVTGGTIGKIEEIMNNSIRHMTSEYITEANKQSEEREMSKCLEERGVSSNDLSKWKELCRNSQKERKCILMSFSDMMSEGLPIKYHDLQRAKVKYNIEENEQHNLGIIDDILEKCSNAKNVEFGFYAGLSI</sequence>
<feature type="compositionally biased region" description="Low complexity" evidence="1">
    <location>
        <begin position="20"/>
        <end position="37"/>
    </location>
</feature>